<gene>
    <name evidence="3" type="ORF">ABTW24_15360</name>
    <name evidence="4" type="ORF">NCTC11429_04157</name>
</gene>
<feature type="compositionally biased region" description="Polar residues" evidence="1">
    <location>
        <begin position="22"/>
        <end position="40"/>
    </location>
</feature>
<name>A0A4U9VT42_9SPHI</name>
<reference evidence="4 5" key="1">
    <citation type="submission" date="2019-05" db="EMBL/GenBank/DDBJ databases">
        <authorList>
            <consortium name="Pathogen Informatics"/>
        </authorList>
    </citation>
    <scope>NUCLEOTIDE SEQUENCE [LARGE SCALE GENOMIC DNA]</scope>
    <source>
        <strain evidence="4 5">NCTC11429</strain>
    </source>
</reference>
<dbReference type="Proteomes" id="UP001566204">
    <property type="component" value="Unassembled WGS sequence"/>
</dbReference>
<organism evidence="4 5">
    <name type="scientific">Sphingobacterium thalpophilum</name>
    <dbReference type="NCBI Taxonomy" id="259"/>
    <lineage>
        <taxon>Bacteria</taxon>
        <taxon>Pseudomonadati</taxon>
        <taxon>Bacteroidota</taxon>
        <taxon>Sphingobacteriia</taxon>
        <taxon>Sphingobacteriales</taxon>
        <taxon>Sphingobacteriaceae</taxon>
        <taxon>Sphingobacterium</taxon>
    </lineage>
</organism>
<feature type="signal peptide" evidence="2">
    <location>
        <begin position="1"/>
        <end position="21"/>
    </location>
</feature>
<feature type="region of interest" description="Disordered" evidence="1">
    <location>
        <begin position="22"/>
        <end position="81"/>
    </location>
</feature>
<feature type="chain" id="PRO_5020287957" description="Lipoprotein" evidence="2">
    <location>
        <begin position="22"/>
        <end position="81"/>
    </location>
</feature>
<accession>A0A4U9VT42</accession>
<dbReference type="EMBL" id="LR590484">
    <property type="protein sequence ID" value="VTR50665.1"/>
    <property type="molecule type" value="Genomic_DNA"/>
</dbReference>
<dbReference type="RefSeq" id="WP_138096974.1">
    <property type="nucleotide sequence ID" value="NZ_CP141191.1"/>
</dbReference>
<dbReference type="Proteomes" id="UP000308196">
    <property type="component" value="Chromosome"/>
</dbReference>
<evidence type="ECO:0000256" key="2">
    <source>
        <dbReference type="SAM" id="SignalP"/>
    </source>
</evidence>
<sequence length="81" mass="8820">MKQINKVLLAVCLTVSSGASMLSCTDSKNNPEKSTQSDNIPPSDVDETRYNLSEQQKLSMQKDTTLVDTANNKDSISGPTR</sequence>
<evidence type="ECO:0000313" key="6">
    <source>
        <dbReference type="Proteomes" id="UP001566204"/>
    </source>
</evidence>
<dbReference type="KEGG" id="stha:NCTC11429_04157"/>
<evidence type="ECO:0008006" key="7">
    <source>
        <dbReference type="Google" id="ProtNLM"/>
    </source>
</evidence>
<protein>
    <recommendedName>
        <fullName evidence="7">Lipoprotein</fullName>
    </recommendedName>
</protein>
<dbReference type="EMBL" id="JBEOQB010000004">
    <property type="protein sequence ID" value="MEZ0452974.1"/>
    <property type="molecule type" value="Genomic_DNA"/>
</dbReference>
<keyword evidence="6" id="KW-1185">Reference proteome</keyword>
<evidence type="ECO:0000313" key="4">
    <source>
        <dbReference type="EMBL" id="VTR50665.1"/>
    </source>
</evidence>
<dbReference type="AlphaFoldDB" id="A0A4U9VT42"/>
<feature type="compositionally biased region" description="Polar residues" evidence="1">
    <location>
        <begin position="50"/>
        <end position="81"/>
    </location>
</feature>
<evidence type="ECO:0000256" key="1">
    <source>
        <dbReference type="SAM" id="MobiDB-lite"/>
    </source>
</evidence>
<dbReference type="PROSITE" id="PS51257">
    <property type="entry name" value="PROKAR_LIPOPROTEIN"/>
    <property type="match status" value="1"/>
</dbReference>
<dbReference type="GeneID" id="78464769"/>
<evidence type="ECO:0000313" key="5">
    <source>
        <dbReference type="Proteomes" id="UP000308196"/>
    </source>
</evidence>
<evidence type="ECO:0000313" key="3">
    <source>
        <dbReference type="EMBL" id="MEZ0452974.1"/>
    </source>
</evidence>
<proteinExistence type="predicted"/>
<keyword evidence="2" id="KW-0732">Signal</keyword>
<reference evidence="3 6" key="2">
    <citation type="submission" date="2024-06" db="EMBL/GenBank/DDBJ databases">
        <title>Soil Sphingobacterium thalpophilum.</title>
        <authorList>
            <person name="Yang J."/>
            <person name="Li J."/>
        </authorList>
    </citation>
    <scope>NUCLEOTIDE SEQUENCE [LARGE SCALE GENOMIC DNA]</scope>
    <source>
        <strain evidence="3 6">22g91tb</strain>
    </source>
</reference>